<comment type="caution">
    <text evidence="3">The sequence shown here is derived from an EMBL/GenBank/DDBJ whole genome shotgun (WGS) entry which is preliminary data.</text>
</comment>
<gene>
    <name evidence="3" type="ORF">HXX76_009330</name>
</gene>
<dbReference type="Proteomes" id="UP000650467">
    <property type="component" value="Unassembled WGS sequence"/>
</dbReference>
<dbReference type="PANTHER" id="PTHR12175">
    <property type="entry name" value="AD039 HT014 THIOREDOXIN FAMILY TRP26"/>
    <property type="match status" value="1"/>
</dbReference>
<feature type="domain" description="PITH" evidence="2">
    <location>
        <begin position="1"/>
        <end position="168"/>
    </location>
</feature>
<dbReference type="EMBL" id="JAEHOC010000023">
    <property type="protein sequence ID" value="KAG2431837.1"/>
    <property type="molecule type" value="Genomic_DNA"/>
</dbReference>
<name>A0A835SUM2_CHLIN</name>
<dbReference type="OrthoDB" id="2635at2759"/>
<evidence type="ECO:0000259" key="2">
    <source>
        <dbReference type="PROSITE" id="PS51532"/>
    </source>
</evidence>
<dbReference type="InterPro" id="IPR010400">
    <property type="entry name" value="PITH_dom"/>
</dbReference>
<dbReference type="AlphaFoldDB" id="A0A835SUM2"/>
<keyword evidence="4" id="KW-1185">Reference proteome</keyword>
<evidence type="ECO:0000256" key="1">
    <source>
        <dbReference type="ARBA" id="ARBA00025788"/>
    </source>
</evidence>
<dbReference type="InterPro" id="IPR045099">
    <property type="entry name" value="PITH1-like"/>
</dbReference>
<accession>A0A835SUM2</accession>
<organism evidence="3 4">
    <name type="scientific">Chlamydomonas incerta</name>
    <dbReference type="NCBI Taxonomy" id="51695"/>
    <lineage>
        <taxon>Eukaryota</taxon>
        <taxon>Viridiplantae</taxon>
        <taxon>Chlorophyta</taxon>
        <taxon>core chlorophytes</taxon>
        <taxon>Chlorophyceae</taxon>
        <taxon>CS clade</taxon>
        <taxon>Chlamydomonadales</taxon>
        <taxon>Chlamydomonadaceae</taxon>
        <taxon>Chlamydomonas</taxon>
    </lineage>
</organism>
<dbReference type="InterPro" id="IPR037047">
    <property type="entry name" value="PITH_dom_sf"/>
</dbReference>
<sequence length="168" mass="18485">MAAKDLLEHVDFSGLECLNEAPNHGAANALKQGYREQDELFLESDTDEQLLLNIRFQQRVRLNGIVIKAIDEAKAPKTIKLYVNRPHMGFSDTGSVPCAQELVLSAAQAAKGDVVPLKLVKFNNVDTLSVFIEDNQGGEEVTRLCKIALMGSTGEVFNVADIKKQEDK</sequence>
<evidence type="ECO:0000313" key="3">
    <source>
        <dbReference type="EMBL" id="KAG2431837.1"/>
    </source>
</evidence>
<dbReference type="Pfam" id="PF06201">
    <property type="entry name" value="PITH"/>
    <property type="match status" value="1"/>
</dbReference>
<protein>
    <recommendedName>
        <fullName evidence="2">PITH domain-containing protein</fullName>
    </recommendedName>
</protein>
<comment type="similarity">
    <text evidence="1">Belongs to the PITHD1 family.</text>
</comment>
<evidence type="ECO:0000313" key="4">
    <source>
        <dbReference type="Proteomes" id="UP000650467"/>
    </source>
</evidence>
<dbReference type="InterPro" id="IPR008979">
    <property type="entry name" value="Galactose-bd-like_sf"/>
</dbReference>
<proteinExistence type="inferred from homology"/>
<dbReference type="SUPFAM" id="SSF49785">
    <property type="entry name" value="Galactose-binding domain-like"/>
    <property type="match status" value="1"/>
</dbReference>
<reference evidence="3" key="1">
    <citation type="journal article" date="2020" name="bioRxiv">
        <title>Comparative genomics of Chlamydomonas.</title>
        <authorList>
            <person name="Craig R.J."/>
            <person name="Hasan A.R."/>
            <person name="Ness R.W."/>
            <person name="Keightley P.D."/>
        </authorList>
    </citation>
    <scope>NUCLEOTIDE SEQUENCE</scope>
    <source>
        <strain evidence="3">SAG 7.73</strain>
    </source>
</reference>
<dbReference type="Gene3D" id="2.60.120.470">
    <property type="entry name" value="PITH domain"/>
    <property type="match status" value="1"/>
</dbReference>
<dbReference type="PROSITE" id="PS51532">
    <property type="entry name" value="PITH"/>
    <property type="match status" value="1"/>
</dbReference>
<dbReference type="PANTHER" id="PTHR12175:SF5">
    <property type="entry name" value="OS03G0795500 PROTEIN"/>
    <property type="match status" value="1"/>
</dbReference>
<dbReference type="GO" id="GO:0005737">
    <property type="term" value="C:cytoplasm"/>
    <property type="evidence" value="ECO:0007669"/>
    <property type="project" value="UniProtKB-ARBA"/>
</dbReference>